<accession>A0A9D2BGH4</accession>
<evidence type="ECO:0000256" key="4">
    <source>
        <dbReference type="ARBA" id="ARBA00023136"/>
    </source>
</evidence>
<feature type="signal peptide" evidence="6">
    <location>
        <begin position="1"/>
        <end position="25"/>
    </location>
</feature>
<evidence type="ECO:0000256" key="1">
    <source>
        <dbReference type="ARBA" id="ARBA00004442"/>
    </source>
</evidence>
<dbReference type="Pfam" id="PF07980">
    <property type="entry name" value="SusD_RagB"/>
    <property type="match status" value="1"/>
</dbReference>
<evidence type="ECO:0000259" key="7">
    <source>
        <dbReference type="Pfam" id="PF07980"/>
    </source>
</evidence>
<reference evidence="9" key="2">
    <citation type="submission" date="2021-04" db="EMBL/GenBank/DDBJ databases">
        <authorList>
            <person name="Gilroy R."/>
        </authorList>
    </citation>
    <scope>NUCLEOTIDE SEQUENCE</scope>
    <source>
        <strain evidence="9">ChiGjej6B6-14162</strain>
    </source>
</reference>
<dbReference type="GO" id="GO:0009279">
    <property type="term" value="C:cell outer membrane"/>
    <property type="evidence" value="ECO:0007669"/>
    <property type="project" value="UniProtKB-SubCell"/>
</dbReference>
<reference evidence="9" key="1">
    <citation type="journal article" date="2021" name="PeerJ">
        <title>Extensive microbial diversity within the chicken gut microbiome revealed by metagenomics and culture.</title>
        <authorList>
            <person name="Gilroy R."/>
            <person name="Ravi A."/>
            <person name="Getino M."/>
            <person name="Pursley I."/>
            <person name="Horton D.L."/>
            <person name="Alikhan N.F."/>
            <person name="Baker D."/>
            <person name="Gharbi K."/>
            <person name="Hall N."/>
            <person name="Watson M."/>
            <person name="Adriaenssens E.M."/>
            <person name="Foster-Nyarko E."/>
            <person name="Jarju S."/>
            <person name="Secka A."/>
            <person name="Antonio M."/>
            <person name="Oren A."/>
            <person name="Chaudhuri R.R."/>
            <person name="La Ragione R."/>
            <person name="Hildebrand F."/>
            <person name="Pallen M.J."/>
        </authorList>
    </citation>
    <scope>NUCLEOTIDE SEQUENCE</scope>
    <source>
        <strain evidence="9">ChiGjej6B6-14162</strain>
    </source>
</reference>
<keyword evidence="4" id="KW-0472">Membrane</keyword>
<feature type="domain" description="RagB/SusD" evidence="7">
    <location>
        <begin position="300"/>
        <end position="558"/>
    </location>
</feature>
<evidence type="ECO:0000313" key="9">
    <source>
        <dbReference type="EMBL" id="HIX74592.1"/>
    </source>
</evidence>
<dbReference type="EMBL" id="DXEL01000044">
    <property type="protein sequence ID" value="HIX74592.1"/>
    <property type="molecule type" value="Genomic_DNA"/>
</dbReference>
<dbReference type="Gene3D" id="1.25.40.390">
    <property type="match status" value="1"/>
</dbReference>
<evidence type="ECO:0000256" key="6">
    <source>
        <dbReference type="SAM" id="SignalP"/>
    </source>
</evidence>
<sequence>MKKKFLNISLVAACAAVLSSCSNFLEENPTDAFDENEAFANENLVYLNAVANLYDKMNYLMGQDRHVYDMNTFSSDEAFLPCRIGDWEDGGLWQNLFLHNWGTMFDLSQNSWNYLYEKVGHCNQALAKLEELQAEQPDADYLPAYIAEARSVRAMYYFYLMDLFGRVPLVTSTETQMSEVEQPERSEVFNFIVKELQESIPMLSTQKSNQQGVYYGRFTQGPAYFLLAKLALNADVYTDDNWNDGIMNRPDAKTIMFDVDGQQVNAYEAVIKYVDKLSELGYVLESDFMNNFSLTNDNSNENIFTIPMDPSDYPNNWTYNFVRTRHYTHGAAYGLNGWNGSCATKTAMKVFGYGTENPDPRLDLSYFAGAVYGADGNQLILEYGGQQLPFEYAPMQAKVYMEASDGVYVQTAGARQKKYEMDENPGSNNGELPRNDMVLYRYADAVLMKAEAKLRLGQNADAEVNEVRARVGATPKTNVTLDDILDERLLELAWEGWRRNDQIRFGTFTQPNDDRYVGVKHSASSLDYQIDQTGYTTVFAIHNNVLLLNPKMTQNPGY</sequence>
<protein>
    <submittedName>
        <fullName evidence="9">RagB/SusD family nutrient uptake outer membrane protein</fullName>
    </submittedName>
</protein>
<comment type="similarity">
    <text evidence="2">Belongs to the SusD family.</text>
</comment>
<evidence type="ECO:0000259" key="8">
    <source>
        <dbReference type="Pfam" id="PF14322"/>
    </source>
</evidence>
<gene>
    <name evidence="9" type="ORF">H9977_06120</name>
</gene>
<dbReference type="PROSITE" id="PS51257">
    <property type="entry name" value="PROKAR_LIPOPROTEIN"/>
    <property type="match status" value="1"/>
</dbReference>
<proteinExistence type="inferred from homology"/>
<evidence type="ECO:0000313" key="10">
    <source>
        <dbReference type="Proteomes" id="UP000886740"/>
    </source>
</evidence>
<dbReference type="InterPro" id="IPR012944">
    <property type="entry name" value="SusD_RagB_dom"/>
</dbReference>
<name>A0A9D2BGH4_9BACT</name>
<evidence type="ECO:0000256" key="5">
    <source>
        <dbReference type="ARBA" id="ARBA00023237"/>
    </source>
</evidence>
<comment type="subcellular location">
    <subcellularLocation>
        <location evidence="1">Cell outer membrane</location>
    </subcellularLocation>
</comment>
<dbReference type="Pfam" id="PF14322">
    <property type="entry name" value="SusD-like_3"/>
    <property type="match status" value="1"/>
</dbReference>
<dbReference type="Proteomes" id="UP000886740">
    <property type="component" value="Unassembled WGS sequence"/>
</dbReference>
<keyword evidence="3 6" id="KW-0732">Signal</keyword>
<feature type="domain" description="SusD-like N-terminal" evidence="8">
    <location>
        <begin position="99"/>
        <end position="232"/>
    </location>
</feature>
<evidence type="ECO:0000256" key="2">
    <source>
        <dbReference type="ARBA" id="ARBA00006275"/>
    </source>
</evidence>
<feature type="chain" id="PRO_5038549729" evidence="6">
    <location>
        <begin position="26"/>
        <end position="558"/>
    </location>
</feature>
<organism evidence="9 10">
    <name type="scientific">Candidatus Parabacteroides intestinipullorum</name>
    <dbReference type="NCBI Taxonomy" id="2838723"/>
    <lineage>
        <taxon>Bacteria</taxon>
        <taxon>Pseudomonadati</taxon>
        <taxon>Bacteroidota</taxon>
        <taxon>Bacteroidia</taxon>
        <taxon>Bacteroidales</taxon>
        <taxon>Tannerellaceae</taxon>
        <taxon>Parabacteroides</taxon>
    </lineage>
</organism>
<dbReference type="InterPro" id="IPR011990">
    <property type="entry name" value="TPR-like_helical_dom_sf"/>
</dbReference>
<keyword evidence="5" id="KW-0998">Cell outer membrane</keyword>
<comment type="caution">
    <text evidence="9">The sequence shown here is derived from an EMBL/GenBank/DDBJ whole genome shotgun (WGS) entry which is preliminary data.</text>
</comment>
<dbReference type="SUPFAM" id="SSF48452">
    <property type="entry name" value="TPR-like"/>
    <property type="match status" value="1"/>
</dbReference>
<dbReference type="InterPro" id="IPR033985">
    <property type="entry name" value="SusD-like_N"/>
</dbReference>
<evidence type="ECO:0000256" key="3">
    <source>
        <dbReference type="ARBA" id="ARBA00022729"/>
    </source>
</evidence>
<dbReference type="AlphaFoldDB" id="A0A9D2BGH4"/>